<reference evidence="2 3" key="1">
    <citation type="journal article" date="2018" name="Sci. Rep.">
        <title>A novel species of the marine cyanobacterium Acaryochloris with a unique pigment content and lifestyle.</title>
        <authorList>
            <person name="Partensky F."/>
            <person name="Six C."/>
            <person name="Ratin M."/>
            <person name="Garczarek L."/>
            <person name="Vaulot D."/>
            <person name="Probert I."/>
            <person name="Calteau A."/>
            <person name="Gourvil P."/>
            <person name="Marie D."/>
            <person name="Grebert T."/>
            <person name="Bouchier C."/>
            <person name="Le Panse S."/>
            <person name="Gachenot M."/>
            <person name="Rodriguez F."/>
            <person name="Garrido J.L."/>
        </authorList>
    </citation>
    <scope>NUCLEOTIDE SEQUENCE [LARGE SCALE GENOMIC DNA]</scope>
    <source>
        <strain evidence="2 3">RCC1774</strain>
    </source>
</reference>
<organism evidence="2 3">
    <name type="scientific">Acaryochloris thomasi RCC1774</name>
    <dbReference type="NCBI Taxonomy" id="1764569"/>
    <lineage>
        <taxon>Bacteria</taxon>
        <taxon>Bacillati</taxon>
        <taxon>Cyanobacteriota</taxon>
        <taxon>Cyanophyceae</taxon>
        <taxon>Acaryochloridales</taxon>
        <taxon>Acaryochloridaceae</taxon>
        <taxon>Acaryochloris</taxon>
        <taxon>Acaryochloris thomasi</taxon>
    </lineage>
</organism>
<dbReference type="Proteomes" id="UP000248857">
    <property type="component" value="Unassembled WGS sequence"/>
</dbReference>
<evidence type="ECO:0000313" key="3">
    <source>
        <dbReference type="Proteomes" id="UP000248857"/>
    </source>
</evidence>
<accession>A0A2W1K0Q7</accession>
<dbReference type="RefSeq" id="WP_233501461.1">
    <property type="nucleotide sequence ID" value="NZ_CAWNWM010000004.1"/>
</dbReference>
<dbReference type="PANTHER" id="PTHR36836:SF1">
    <property type="entry name" value="COLANIC ACID BIOSYNTHESIS PROTEIN WCAK"/>
    <property type="match status" value="1"/>
</dbReference>
<dbReference type="PANTHER" id="PTHR36836">
    <property type="entry name" value="COLANIC ACID BIOSYNTHESIS PROTEIN WCAK"/>
    <property type="match status" value="1"/>
</dbReference>
<dbReference type="NCBIfam" id="TIGR03609">
    <property type="entry name" value="S_layer_CsaB"/>
    <property type="match status" value="1"/>
</dbReference>
<dbReference type="AlphaFoldDB" id="A0A2W1K0Q7"/>
<dbReference type="EMBL" id="PQWO01000004">
    <property type="protein sequence ID" value="PZD73807.1"/>
    <property type="molecule type" value="Genomic_DNA"/>
</dbReference>
<evidence type="ECO:0000259" key="1">
    <source>
        <dbReference type="Pfam" id="PF04230"/>
    </source>
</evidence>
<comment type="caution">
    <text evidence="2">The sequence shown here is derived from an EMBL/GenBank/DDBJ whole genome shotgun (WGS) entry which is preliminary data.</text>
</comment>
<name>A0A2W1K0Q7_9CYAN</name>
<sequence>MQKIQAVLCGYYGFGNGGDEALLAALLQMLPEHVTPLVLSSDPAATEKLHGVESCDRNHFSTVFSALRSSQAFIWGGGSLIQDATSALSPVYYTGLMFLAQRLGLKTIAWAQGIGPLNYRRNRWLAKQTFKGCAGVSVRDRNSTQFIQDWKLQASQAPDPVWALDATSVYRRVELPNPRIAVSLRAHPLLTPQRLQHLSEALVLFQNQTQASILLLPFQPRQDLDIAQALQKQLQGPSQVLQLSDPRQLKGVFQTVDMTIAMRLHALIMAAAEGCRCVGLSYDPKVMQLMTDIDCPGWELEDLPTQPQTISQVWVEHYRQGQGLTEASRNGRCSQALEHQKILEQVL</sequence>
<dbReference type="InterPro" id="IPR019896">
    <property type="entry name" value="Polysacch_pyruvyl_Trfase_CsaB"/>
</dbReference>
<evidence type="ECO:0000313" key="2">
    <source>
        <dbReference type="EMBL" id="PZD73807.1"/>
    </source>
</evidence>
<keyword evidence="3" id="KW-1185">Reference proteome</keyword>
<feature type="domain" description="Polysaccharide pyruvyl transferase" evidence="1">
    <location>
        <begin position="16"/>
        <end position="284"/>
    </location>
</feature>
<proteinExistence type="predicted"/>
<dbReference type="Pfam" id="PF04230">
    <property type="entry name" value="PS_pyruv_trans"/>
    <property type="match status" value="1"/>
</dbReference>
<protein>
    <recommendedName>
        <fullName evidence="1">Polysaccharide pyruvyl transferase domain-containing protein</fullName>
    </recommendedName>
</protein>
<dbReference type="InterPro" id="IPR007345">
    <property type="entry name" value="Polysacch_pyruvyl_Trfase"/>
</dbReference>
<gene>
    <name evidence="2" type="ORF">C1752_01616</name>
</gene>